<dbReference type="AlphaFoldDB" id="A0A7W7XZV7"/>
<dbReference type="Proteomes" id="UP000519004">
    <property type="component" value="Unassembled WGS sequence"/>
</dbReference>
<name>A0A7W7XZV7_9GAMM</name>
<evidence type="ECO:0000313" key="2">
    <source>
        <dbReference type="Proteomes" id="UP000519004"/>
    </source>
</evidence>
<comment type="caution">
    <text evidence="1">The sequence shown here is derived from an EMBL/GenBank/DDBJ whole genome shotgun (WGS) entry which is preliminary data.</text>
</comment>
<evidence type="ECO:0008006" key="3">
    <source>
        <dbReference type="Google" id="ProtNLM"/>
    </source>
</evidence>
<dbReference type="EMBL" id="JACHHX010000008">
    <property type="protein sequence ID" value="MBB5015475.1"/>
    <property type="molecule type" value="Genomic_DNA"/>
</dbReference>
<sequence>MNALRRHWRDFVEQFLAPGLPLLLPHVASQRLLRRCARGPLFAEGVEAVTAAALAAGVAAGQADFEWRQRTARLLDMGDALGRARFARPPLDVEGDWPAPGTPFVALSFHFGTGLVGLAHLRRHGTPVAFVSRPHRRADYGAHPLRWWGARARLAGIAAACGAPVVFTGGSYAVLRERLAAGTAVCGLIDTPLPPGRGALAAELHGRRVGLPGGLIRLAREAGVPVVVFSVTPDLDSGRRRLRIEPALPADDAAAVVALAARHLDARLREAPACWYFWHELHALEHALGPDALSSPAVPPAKFSDP</sequence>
<dbReference type="RefSeq" id="WP_183948163.1">
    <property type="nucleotide sequence ID" value="NZ_JACHHX010000008.1"/>
</dbReference>
<protein>
    <recommendedName>
        <fullName evidence="3">Lipid A biosynthesis lauroyl acyltransferase</fullName>
    </recommendedName>
</protein>
<reference evidence="1 2" key="1">
    <citation type="submission" date="2020-08" db="EMBL/GenBank/DDBJ databases">
        <title>Genomic Encyclopedia of Type Strains, Phase IV (KMG-IV): sequencing the most valuable type-strain genomes for metagenomic binning, comparative biology and taxonomic classification.</title>
        <authorList>
            <person name="Goeker M."/>
        </authorList>
    </citation>
    <scope>NUCLEOTIDE SEQUENCE [LARGE SCALE GENOMIC DNA]</scope>
    <source>
        <strain evidence="1 2">DSM 25897</strain>
    </source>
</reference>
<accession>A0A7W7XZV7</accession>
<keyword evidence="2" id="KW-1185">Reference proteome</keyword>
<proteinExistence type="predicted"/>
<gene>
    <name evidence="1" type="ORF">HNQ58_001379</name>
</gene>
<evidence type="ECO:0000313" key="1">
    <source>
        <dbReference type="EMBL" id="MBB5015475.1"/>
    </source>
</evidence>
<organism evidence="1 2">
    <name type="scientific">Rehaibacterium terrae</name>
    <dbReference type="NCBI Taxonomy" id="1341696"/>
    <lineage>
        <taxon>Bacteria</taxon>
        <taxon>Pseudomonadati</taxon>
        <taxon>Pseudomonadota</taxon>
        <taxon>Gammaproteobacteria</taxon>
        <taxon>Lysobacterales</taxon>
        <taxon>Lysobacteraceae</taxon>
        <taxon>Rehaibacterium</taxon>
    </lineage>
</organism>